<evidence type="ECO:0000256" key="8">
    <source>
        <dbReference type="SAM" id="Phobius"/>
    </source>
</evidence>
<dbReference type="GO" id="GO:0005768">
    <property type="term" value="C:endosome"/>
    <property type="evidence" value="ECO:0007669"/>
    <property type="project" value="TreeGrafter"/>
</dbReference>
<dbReference type="InterPro" id="IPR007262">
    <property type="entry name" value="Vps55/LEPROT"/>
</dbReference>
<evidence type="ECO:0000256" key="3">
    <source>
        <dbReference type="ARBA" id="ARBA00022692"/>
    </source>
</evidence>
<keyword evidence="3 8" id="KW-0812">Transmembrane</keyword>
<feature type="transmembrane region" description="Helical" evidence="8">
    <location>
        <begin position="7"/>
        <end position="29"/>
    </location>
</feature>
<evidence type="ECO:0000313" key="10">
    <source>
        <dbReference type="Proteomes" id="UP000694422"/>
    </source>
</evidence>
<evidence type="ECO:0000256" key="5">
    <source>
        <dbReference type="ARBA" id="ARBA00023136"/>
    </source>
</evidence>
<keyword evidence="10" id="KW-1185">Reference proteome</keyword>
<evidence type="ECO:0000256" key="7">
    <source>
        <dbReference type="ARBA" id="ARBA00040108"/>
    </source>
</evidence>
<keyword evidence="4 8" id="KW-1133">Transmembrane helix</keyword>
<protein>
    <recommendedName>
        <fullName evidence="7">Leptin receptor overlapping transcript-like 1</fullName>
    </recommendedName>
</protein>
<dbReference type="Ensembl" id="ENSSDAT00000019819.1">
    <property type="protein sequence ID" value="ENSSDAP00000017404.1"/>
    <property type="gene ID" value="ENSSDAG00000015799.1"/>
</dbReference>
<evidence type="ECO:0000313" key="9">
    <source>
        <dbReference type="Ensembl" id="ENSSDAP00000017404.1"/>
    </source>
</evidence>
<comment type="subcellular location">
    <subcellularLocation>
        <location evidence="1">Membrane</location>
        <topology evidence="1">Multi-pass membrane protein</topology>
    </subcellularLocation>
</comment>
<dbReference type="Proteomes" id="UP000694422">
    <property type="component" value="Unplaced"/>
</dbReference>
<comment type="function">
    <text evidence="6">Negatively regulates growth hormone (GH) receptor cell surface expression in liver. May play a role in liver resistance to GH during periods of reduced nutrient availability.</text>
</comment>
<dbReference type="Ensembl" id="ENSSDAT00000027733.1">
    <property type="protein sequence ID" value="ENSSDAP00000024236.1"/>
    <property type="gene ID" value="ENSSDAG00000022091.1"/>
</dbReference>
<feature type="transmembrane region" description="Helical" evidence="8">
    <location>
        <begin position="35"/>
        <end position="51"/>
    </location>
</feature>
<sequence>MAGLKALISLSFGGAIELTFVMLGCALPIYNQHWPLFVLFFFTIKISFKSVRMT</sequence>
<dbReference type="GO" id="GO:0060400">
    <property type="term" value="P:negative regulation of growth hormone receptor signaling pathway"/>
    <property type="evidence" value="ECO:0007669"/>
    <property type="project" value="TreeGrafter"/>
</dbReference>
<evidence type="ECO:0000256" key="4">
    <source>
        <dbReference type="ARBA" id="ARBA00022989"/>
    </source>
</evidence>
<comment type="similarity">
    <text evidence="2">Belongs to the OB-RGRP/VPS55 family.</text>
</comment>
<accession>A0A8C9PYJ2</accession>
<dbReference type="GO" id="GO:0016020">
    <property type="term" value="C:membrane"/>
    <property type="evidence" value="ECO:0007669"/>
    <property type="project" value="UniProtKB-SubCell"/>
</dbReference>
<name>A0A8C9PYJ2_SPEDA</name>
<evidence type="ECO:0000256" key="2">
    <source>
        <dbReference type="ARBA" id="ARBA00005645"/>
    </source>
</evidence>
<dbReference type="Pfam" id="PF04133">
    <property type="entry name" value="Vps55"/>
    <property type="match status" value="1"/>
</dbReference>
<evidence type="ECO:0000256" key="6">
    <source>
        <dbReference type="ARBA" id="ARBA00037298"/>
    </source>
</evidence>
<reference evidence="9" key="1">
    <citation type="submission" date="2025-05" db="UniProtKB">
        <authorList>
            <consortium name="Ensembl"/>
        </authorList>
    </citation>
    <scope>IDENTIFICATION</scope>
</reference>
<dbReference type="AlphaFoldDB" id="A0A8C9PYJ2"/>
<proteinExistence type="inferred from homology"/>
<dbReference type="GO" id="GO:0032511">
    <property type="term" value="P:late endosome to vacuole transport via multivesicular body sorting pathway"/>
    <property type="evidence" value="ECO:0007669"/>
    <property type="project" value="TreeGrafter"/>
</dbReference>
<keyword evidence="5 8" id="KW-0472">Membrane</keyword>
<organism evidence="9 10">
    <name type="scientific">Spermophilus dauricus</name>
    <name type="common">Daurian ground squirrel</name>
    <dbReference type="NCBI Taxonomy" id="99837"/>
    <lineage>
        <taxon>Eukaryota</taxon>
        <taxon>Metazoa</taxon>
        <taxon>Chordata</taxon>
        <taxon>Craniata</taxon>
        <taxon>Vertebrata</taxon>
        <taxon>Euteleostomi</taxon>
        <taxon>Mammalia</taxon>
        <taxon>Eutheria</taxon>
        <taxon>Euarchontoglires</taxon>
        <taxon>Glires</taxon>
        <taxon>Rodentia</taxon>
        <taxon>Sciuromorpha</taxon>
        <taxon>Sciuridae</taxon>
        <taxon>Xerinae</taxon>
        <taxon>Marmotini</taxon>
        <taxon>Spermophilus</taxon>
    </lineage>
</organism>
<evidence type="ECO:0000256" key="1">
    <source>
        <dbReference type="ARBA" id="ARBA00004141"/>
    </source>
</evidence>
<dbReference type="PANTHER" id="PTHR12050:SF4">
    <property type="entry name" value="LEPTIN RECEPTOR OVERLAPPING TRANSCRIPT-LIKE 1"/>
    <property type="match status" value="1"/>
</dbReference>
<dbReference type="PANTHER" id="PTHR12050">
    <property type="entry name" value="LEPTIN RECEPTOR-RELATED"/>
    <property type="match status" value="1"/>
</dbReference>